<accession>A0AAW8UKY1</accession>
<dbReference type="AlphaFoldDB" id="A0AAW8UKY1"/>
<keyword evidence="1" id="KW-1133">Transmembrane helix</keyword>
<dbReference type="RefSeq" id="WP_311843716.1">
    <property type="nucleotide sequence ID" value="NZ_JARQDC010000013.1"/>
</dbReference>
<keyword evidence="1" id="KW-0472">Membrane</keyword>
<feature type="transmembrane region" description="Helical" evidence="1">
    <location>
        <begin position="20"/>
        <end position="43"/>
    </location>
</feature>
<feature type="transmembrane region" description="Helical" evidence="1">
    <location>
        <begin position="49"/>
        <end position="67"/>
    </location>
</feature>
<protein>
    <submittedName>
        <fullName evidence="2">Uncharacterized protein</fullName>
    </submittedName>
</protein>
<evidence type="ECO:0000256" key="1">
    <source>
        <dbReference type="SAM" id="Phobius"/>
    </source>
</evidence>
<keyword evidence="1" id="KW-0812">Transmembrane</keyword>
<dbReference type="EMBL" id="JARQDL010000013">
    <property type="protein sequence ID" value="MDT2946744.1"/>
    <property type="molecule type" value="Genomic_DNA"/>
</dbReference>
<evidence type="ECO:0000313" key="3">
    <source>
        <dbReference type="Proteomes" id="UP001250218"/>
    </source>
</evidence>
<sequence length="148" mass="17501">MTYLEEPIKIYSTQKKDMKLFMNISIYTIGAGAVQIPLGLFLYNQKVHLIFLIPILIMTSILTFNGVRYSSKLKGRRHYKNILRALYQNKKKMQIYNIEAINWAQEEIQEDEPFTETVEEMEAYLLERMAECGVLSKKQLQEIEKEKR</sequence>
<organism evidence="2 3">
    <name type="scientific">Lactococcus lactis</name>
    <dbReference type="NCBI Taxonomy" id="1358"/>
    <lineage>
        <taxon>Bacteria</taxon>
        <taxon>Bacillati</taxon>
        <taxon>Bacillota</taxon>
        <taxon>Bacilli</taxon>
        <taxon>Lactobacillales</taxon>
        <taxon>Streptococcaceae</taxon>
        <taxon>Lactococcus</taxon>
    </lineage>
</organism>
<proteinExistence type="predicted"/>
<comment type="caution">
    <text evidence="2">The sequence shown here is derived from an EMBL/GenBank/DDBJ whole genome shotgun (WGS) entry which is preliminary data.</text>
</comment>
<gene>
    <name evidence="2" type="ORF">P7I04_12015</name>
</gene>
<name>A0AAW8UKY1_9LACT</name>
<evidence type="ECO:0000313" key="2">
    <source>
        <dbReference type="EMBL" id="MDT2946744.1"/>
    </source>
</evidence>
<dbReference type="Proteomes" id="UP001250218">
    <property type="component" value="Unassembled WGS sequence"/>
</dbReference>
<reference evidence="2" key="1">
    <citation type="submission" date="2023-03" db="EMBL/GenBank/DDBJ databases">
        <authorList>
            <person name="Shen W."/>
            <person name="Cai J."/>
        </authorList>
    </citation>
    <scope>NUCLEOTIDE SEQUENCE</scope>
    <source>
        <strain evidence="2">Y37</strain>
    </source>
</reference>